<evidence type="ECO:0000256" key="1">
    <source>
        <dbReference type="SAM" id="MobiDB-lite"/>
    </source>
</evidence>
<organism evidence="2 3">
    <name type="scientific">Rubrobacter tropicus</name>
    <dbReference type="NCBI Taxonomy" id="2653851"/>
    <lineage>
        <taxon>Bacteria</taxon>
        <taxon>Bacillati</taxon>
        <taxon>Actinomycetota</taxon>
        <taxon>Rubrobacteria</taxon>
        <taxon>Rubrobacterales</taxon>
        <taxon>Rubrobacteraceae</taxon>
        <taxon>Rubrobacter</taxon>
    </lineage>
</organism>
<name>A0A6G8QCQ4_9ACTN</name>
<dbReference type="AlphaFoldDB" id="A0A6G8QCQ4"/>
<proteinExistence type="predicted"/>
<protein>
    <submittedName>
        <fullName evidence="2">Uncharacterized protein</fullName>
    </submittedName>
</protein>
<dbReference type="KEGG" id="rub:GBA63_17700"/>
<dbReference type="RefSeq" id="WP_166178303.1">
    <property type="nucleotide sequence ID" value="NZ_CP045119.1"/>
</dbReference>
<accession>A0A6G8QCQ4</accession>
<evidence type="ECO:0000313" key="2">
    <source>
        <dbReference type="EMBL" id="QIN84280.1"/>
    </source>
</evidence>
<reference evidence="2 3" key="1">
    <citation type="submission" date="2019-10" db="EMBL/GenBank/DDBJ databases">
        <title>Rubrobacter sp nov SCSIO 52090 isolated from a deep-sea sediment in the South China Sea.</title>
        <authorList>
            <person name="Chen R.W."/>
        </authorList>
    </citation>
    <scope>NUCLEOTIDE SEQUENCE [LARGE SCALE GENOMIC DNA]</scope>
    <source>
        <strain evidence="2 3">SCSIO 52909</strain>
    </source>
</reference>
<feature type="region of interest" description="Disordered" evidence="1">
    <location>
        <begin position="114"/>
        <end position="133"/>
    </location>
</feature>
<evidence type="ECO:0000313" key="3">
    <source>
        <dbReference type="Proteomes" id="UP000501452"/>
    </source>
</evidence>
<dbReference type="EMBL" id="CP045119">
    <property type="protein sequence ID" value="QIN84280.1"/>
    <property type="molecule type" value="Genomic_DNA"/>
</dbReference>
<keyword evidence="3" id="KW-1185">Reference proteome</keyword>
<dbReference type="Proteomes" id="UP000501452">
    <property type="component" value="Chromosome"/>
</dbReference>
<sequence length="133" mass="14156">MDPVTIAILAAVGSTVAQGAGQAVGENVVNDIYARLKQALASKFGRDSDVLKSVETIEAKPDSNGRKVMLKEEVEASGANRDPEIQKISQELLDAVAAQPGGEQHIQNAEGNYIAQADRNSTAEVRVNRPDEE</sequence>
<gene>
    <name evidence="2" type="ORF">GBA63_17700</name>
</gene>